<gene>
    <name evidence="1" type="ORF">SY1_22550</name>
</gene>
<dbReference type="EMBL" id="FP929056">
    <property type="protein sequence ID" value="CBL28943.1"/>
    <property type="molecule type" value="Genomic_DNA"/>
</dbReference>
<keyword evidence="2" id="KW-1185">Reference proteome</keyword>
<name>A0AB94IYQ2_9BACT</name>
<evidence type="ECO:0000313" key="2">
    <source>
        <dbReference type="Proteomes" id="UP000008957"/>
    </source>
</evidence>
<evidence type="ECO:0000313" key="1">
    <source>
        <dbReference type="EMBL" id="CBL28943.1"/>
    </source>
</evidence>
<organism evidence="1 2">
    <name type="scientific">Fretibacterium fastidiosum</name>
    <dbReference type="NCBI Taxonomy" id="651822"/>
    <lineage>
        <taxon>Bacteria</taxon>
        <taxon>Thermotogati</taxon>
        <taxon>Synergistota</taxon>
        <taxon>Synergistia</taxon>
        <taxon>Synergistales</taxon>
        <taxon>Aminobacteriaceae</taxon>
        <taxon>Fretibacterium</taxon>
    </lineage>
</organism>
<dbReference type="Proteomes" id="UP000008957">
    <property type="component" value="Chromosome"/>
</dbReference>
<dbReference type="RefSeq" id="WP_015557089.1">
    <property type="nucleotide sequence ID" value="NC_021038.1"/>
</dbReference>
<reference evidence="1 2" key="2">
    <citation type="submission" date="2010-03" db="EMBL/GenBank/DDBJ databases">
        <authorList>
            <person name="Pajon A."/>
        </authorList>
    </citation>
    <scope>NUCLEOTIDE SEQUENCE [LARGE SCALE GENOMIC DNA]</scope>
    <source>
        <strain evidence="1 2">SGP1</strain>
    </source>
</reference>
<dbReference type="AlphaFoldDB" id="A0AB94IYQ2"/>
<accession>A0AB94IYQ2</accession>
<dbReference type="KEGG" id="sbr:SY1_22550"/>
<sequence>MMKVYIPFSDGSSVAFDGTGFTLQERPRVMDEALSASPASKAAEVWTRDWGAVVRALESAWTRQRDLRRRDRMRQVYSIRRVHE</sequence>
<protein>
    <submittedName>
        <fullName evidence="1">Uncharacterized protein</fullName>
    </submittedName>
</protein>
<proteinExistence type="predicted"/>
<reference evidence="2" key="1">
    <citation type="submission" date="2010-03" db="EMBL/GenBank/DDBJ databases">
        <title>The genome sequence of Synergistetes sp. SGP1.</title>
        <authorList>
            <consortium name="metaHIT consortium -- http://www.metahit.eu/"/>
            <person name="Pajon A."/>
            <person name="Turner K."/>
            <person name="Parkhill J."/>
            <person name="Wade W."/>
            <person name="Vartoukian S."/>
        </authorList>
    </citation>
    <scope>NUCLEOTIDE SEQUENCE [LARGE SCALE GENOMIC DNA]</scope>
    <source>
        <strain evidence="2">SGP1</strain>
    </source>
</reference>